<keyword evidence="3" id="KW-1185">Reference proteome</keyword>
<dbReference type="Proteomes" id="UP000268093">
    <property type="component" value="Unassembled WGS sequence"/>
</dbReference>
<evidence type="ECO:0000313" key="3">
    <source>
        <dbReference type="Proteomes" id="UP000268093"/>
    </source>
</evidence>
<feature type="compositionally biased region" description="Basic and acidic residues" evidence="1">
    <location>
        <begin position="73"/>
        <end position="87"/>
    </location>
</feature>
<protein>
    <submittedName>
        <fullName evidence="2">Uncharacterized protein</fullName>
    </submittedName>
</protein>
<accession>A0A433AK05</accession>
<feature type="region of interest" description="Disordered" evidence="1">
    <location>
        <begin position="72"/>
        <end position="95"/>
    </location>
</feature>
<gene>
    <name evidence="2" type="ORF">BC936DRAFT_140606</name>
</gene>
<reference evidence="2 3" key="1">
    <citation type="journal article" date="2018" name="New Phytol.">
        <title>Phylogenomics of Endogonaceae and evolution of mycorrhizas within Mucoromycota.</title>
        <authorList>
            <person name="Chang Y."/>
            <person name="Desiro A."/>
            <person name="Na H."/>
            <person name="Sandor L."/>
            <person name="Lipzen A."/>
            <person name="Clum A."/>
            <person name="Barry K."/>
            <person name="Grigoriev I.V."/>
            <person name="Martin F.M."/>
            <person name="Stajich J.E."/>
            <person name="Smith M.E."/>
            <person name="Bonito G."/>
            <person name="Spatafora J.W."/>
        </authorList>
    </citation>
    <scope>NUCLEOTIDE SEQUENCE [LARGE SCALE GENOMIC DNA]</scope>
    <source>
        <strain evidence="2 3">GMNB39</strain>
    </source>
</reference>
<sequence>MLPSKIQQQFEGWEVDLDPENFNLLSLLKFRQSKGDFSFKKSVEHTLISKFVSYVEGSADEKWRKAASLLNETESRSSKQRGNREEVGQFVDATT</sequence>
<comment type="caution">
    <text evidence="2">The sequence shown here is derived from an EMBL/GenBank/DDBJ whole genome shotgun (WGS) entry which is preliminary data.</text>
</comment>
<organism evidence="2 3">
    <name type="scientific">Jimgerdemannia flammicorona</name>
    <dbReference type="NCBI Taxonomy" id="994334"/>
    <lineage>
        <taxon>Eukaryota</taxon>
        <taxon>Fungi</taxon>
        <taxon>Fungi incertae sedis</taxon>
        <taxon>Mucoromycota</taxon>
        <taxon>Mucoromycotina</taxon>
        <taxon>Endogonomycetes</taxon>
        <taxon>Endogonales</taxon>
        <taxon>Endogonaceae</taxon>
        <taxon>Jimgerdemannia</taxon>
    </lineage>
</organism>
<dbReference type="AlphaFoldDB" id="A0A433AK05"/>
<name>A0A433AK05_9FUNG</name>
<dbReference type="OrthoDB" id="2427761at2759"/>
<evidence type="ECO:0000256" key="1">
    <source>
        <dbReference type="SAM" id="MobiDB-lite"/>
    </source>
</evidence>
<evidence type="ECO:0000313" key="2">
    <source>
        <dbReference type="EMBL" id="RUP03058.1"/>
    </source>
</evidence>
<dbReference type="EMBL" id="RBNI01017420">
    <property type="protein sequence ID" value="RUP03058.1"/>
    <property type="molecule type" value="Genomic_DNA"/>
</dbReference>
<proteinExistence type="predicted"/>